<dbReference type="Proteomes" id="UP001055172">
    <property type="component" value="Unassembled WGS sequence"/>
</dbReference>
<dbReference type="PROSITE" id="PS00086">
    <property type="entry name" value="CYTOCHROME_P450"/>
    <property type="match status" value="1"/>
</dbReference>
<keyword evidence="11" id="KW-1185">Reference proteome</keyword>
<dbReference type="PANTHER" id="PTHR24305">
    <property type="entry name" value="CYTOCHROME P450"/>
    <property type="match status" value="1"/>
</dbReference>
<evidence type="ECO:0000256" key="6">
    <source>
        <dbReference type="ARBA" id="ARBA00023004"/>
    </source>
</evidence>
<dbReference type="InterPro" id="IPR001128">
    <property type="entry name" value="Cyt_P450"/>
</dbReference>
<proteinExistence type="inferred from homology"/>
<keyword evidence="8 10" id="KW-0503">Monooxygenase</keyword>
<evidence type="ECO:0000256" key="4">
    <source>
        <dbReference type="ARBA" id="ARBA00022723"/>
    </source>
</evidence>
<name>A0AA37GDD9_9PEZI</name>
<keyword evidence="5 8" id="KW-0560">Oxidoreductase</keyword>
<dbReference type="EMBL" id="BPPX01000002">
    <property type="protein sequence ID" value="GJC78353.1"/>
    <property type="molecule type" value="Genomic_DNA"/>
</dbReference>
<dbReference type="SUPFAM" id="SSF48264">
    <property type="entry name" value="Cytochrome P450"/>
    <property type="match status" value="1"/>
</dbReference>
<dbReference type="PRINTS" id="PR00385">
    <property type="entry name" value="P450"/>
</dbReference>
<dbReference type="CDD" id="cd11059">
    <property type="entry name" value="CYP_fungal"/>
    <property type="match status" value="1"/>
</dbReference>
<keyword evidence="6 7" id="KW-0408">Iron</keyword>
<dbReference type="PRINTS" id="PR00463">
    <property type="entry name" value="EP450I"/>
</dbReference>
<keyword evidence="9" id="KW-0812">Transmembrane</keyword>
<dbReference type="InterPro" id="IPR036396">
    <property type="entry name" value="Cyt_P450_sf"/>
</dbReference>
<comment type="similarity">
    <text evidence="2 8">Belongs to the cytochrome P450 family.</text>
</comment>
<evidence type="ECO:0000256" key="3">
    <source>
        <dbReference type="ARBA" id="ARBA00022617"/>
    </source>
</evidence>
<protein>
    <submittedName>
        <fullName evidence="10">Sterigmatocystin biosynthesis P450 monooxygenase STCB</fullName>
    </submittedName>
</protein>
<feature type="binding site" description="axial binding residue" evidence="7">
    <location>
        <position position="445"/>
    </location>
    <ligand>
        <name>heme</name>
        <dbReference type="ChEBI" id="CHEBI:30413"/>
    </ligand>
    <ligandPart>
        <name>Fe</name>
        <dbReference type="ChEBI" id="CHEBI:18248"/>
    </ligandPart>
</feature>
<dbReference type="AlphaFoldDB" id="A0AA37GDD9"/>
<keyword evidence="9" id="KW-0472">Membrane</keyword>
<evidence type="ECO:0000256" key="7">
    <source>
        <dbReference type="PIRSR" id="PIRSR602401-1"/>
    </source>
</evidence>
<dbReference type="InterPro" id="IPR017972">
    <property type="entry name" value="Cyt_P450_CS"/>
</dbReference>
<keyword evidence="3 7" id="KW-0349">Heme</keyword>
<dbReference type="GO" id="GO:0004497">
    <property type="term" value="F:monooxygenase activity"/>
    <property type="evidence" value="ECO:0007669"/>
    <property type="project" value="UniProtKB-KW"/>
</dbReference>
<evidence type="ECO:0000256" key="9">
    <source>
        <dbReference type="SAM" id="Phobius"/>
    </source>
</evidence>
<evidence type="ECO:0000256" key="2">
    <source>
        <dbReference type="ARBA" id="ARBA00010617"/>
    </source>
</evidence>
<evidence type="ECO:0000256" key="8">
    <source>
        <dbReference type="RuleBase" id="RU000461"/>
    </source>
</evidence>
<gene>
    <name evidence="10" type="ORF">ColLi_01191</name>
</gene>
<comment type="caution">
    <text evidence="10">The sequence shown here is derived from an EMBL/GenBank/DDBJ whole genome shotgun (WGS) entry which is preliminary data.</text>
</comment>
<keyword evidence="4 7" id="KW-0479">Metal-binding</keyword>
<evidence type="ECO:0000256" key="1">
    <source>
        <dbReference type="ARBA" id="ARBA00001971"/>
    </source>
</evidence>
<dbReference type="Pfam" id="PF00067">
    <property type="entry name" value="p450"/>
    <property type="match status" value="1"/>
</dbReference>
<reference evidence="10 11" key="1">
    <citation type="submission" date="2021-07" db="EMBL/GenBank/DDBJ databases">
        <title>Genome data of Colletotrichum spaethianum.</title>
        <authorList>
            <person name="Utami Y.D."/>
            <person name="Hiruma K."/>
        </authorList>
    </citation>
    <scope>NUCLEOTIDE SEQUENCE [LARGE SCALE GENOMIC DNA]</scope>
    <source>
        <strain evidence="10 11">MAFF 242679</strain>
    </source>
</reference>
<keyword evidence="9" id="KW-1133">Transmembrane helix</keyword>
<dbReference type="InterPro" id="IPR002401">
    <property type="entry name" value="Cyt_P450_E_grp-I"/>
</dbReference>
<evidence type="ECO:0000313" key="10">
    <source>
        <dbReference type="EMBL" id="GJC78353.1"/>
    </source>
</evidence>
<dbReference type="GO" id="GO:0005506">
    <property type="term" value="F:iron ion binding"/>
    <property type="evidence" value="ECO:0007669"/>
    <property type="project" value="InterPro"/>
</dbReference>
<sequence>MLFAKSTDVVYTAAGLLAVLVLYALHTIYSNPLRHIPGPWHTLLTRLPLKRSILKGRRMYYVHDLHSTYGPVVRISPYEVAVADPEGFGAIHRIGGGFLKSPWYENSNMPDGGEPSIFAMRDPKKHAIRRRLLAKVFTKASLRSNWEGVVRANVEKAVEKIYNEAKEAQCSDVLKWFTMMTTDVVAQLCFGESFKMLELGEKNDYMKMLELISIQNTMQYEIPWLQFIRARFSVLKSSTDTIDAQAVLKRYGDRALSNLRQNSDHCQTLFTNMLSAVDTDMKGCNDEESEDKITEKMVHIESRSMIIGGSDTTSITLTYLVWAVLKRPDLRVGLEEEVSDLEPSFNDAALEKLPLLNAVIDETLRLYGAVSGQLSRTVPANGATLGGYFVPGGITVETQAYTLHRDPDAWPDPLRFDETRFLDTSKLTQKQKLLFSPWGAGSRICLGVELAKMELRLGVAVLFRKCSGLRLAPGMTDRMMQMENYFLVSPVGHKCEVTLSET</sequence>
<organism evidence="10 11">
    <name type="scientific">Colletotrichum liriopes</name>
    <dbReference type="NCBI Taxonomy" id="708192"/>
    <lineage>
        <taxon>Eukaryota</taxon>
        <taxon>Fungi</taxon>
        <taxon>Dikarya</taxon>
        <taxon>Ascomycota</taxon>
        <taxon>Pezizomycotina</taxon>
        <taxon>Sordariomycetes</taxon>
        <taxon>Hypocreomycetidae</taxon>
        <taxon>Glomerellales</taxon>
        <taxon>Glomerellaceae</taxon>
        <taxon>Colletotrichum</taxon>
        <taxon>Colletotrichum spaethianum species complex</taxon>
    </lineage>
</organism>
<comment type="cofactor">
    <cofactor evidence="1 7">
        <name>heme</name>
        <dbReference type="ChEBI" id="CHEBI:30413"/>
    </cofactor>
</comment>
<dbReference type="GO" id="GO:0016705">
    <property type="term" value="F:oxidoreductase activity, acting on paired donors, with incorporation or reduction of molecular oxygen"/>
    <property type="evidence" value="ECO:0007669"/>
    <property type="project" value="InterPro"/>
</dbReference>
<evidence type="ECO:0000313" key="11">
    <source>
        <dbReference type="Proteomes" id="UP001055172"/>
    </source>
</evidence>
<accession>A0AA37GDD9</accession>
<feature type="transmembrane region" description="Helical" evidence="9">
    <location>
        <begin position="9"/>
        <end position="29"/>
    </location>
</feature>
<dbReference type="PANTHER" id="PTHR24305:SF96">
    <property type="entry name" value="CYTOCHROME P450 MONOOXYGENASE STCB-RELATED"/>
    <property type="match status" value="1"/>
</dbReference>
<dbReference type="Gene3D" id="1.10.630.10">
    <property type="entry name" value="Cytochrome P450"/>
    <property type="match status" value="1"/>
</dbReference>
<dbReference type="GO" id="GO:0020037">
    <property type="term" value="F:heme binding"/>
    <property type="evidence" value="ECO:0007669"/>
    <property type="project" value="InterPro"/>
</dbReference>
<evidence type="ECO:0000256" key="5">
    <source>
        <dbReference type="ARBA" id="ARBA00023002"/>
    </source>
</evidence>
<dbReference type="InterPro" id="IPR050121">
    <property type="entry name" value="Cytochrome_P450_monoxygenase"/>
</dbReference>